<proteinExistence type="predicted"/>
<evidence type="ECO:0008006" key="4">
    <source>
        <dbReference type="Google" id="ProtNLM"/>
    </source>
</evidence>
<reference evidence="2 3" key="1">
    <citation type="journal article" date="2007" name="Nature">
        <title>Genome of the marsupial Monodelphis domestica reveals innovation in non-coding sequences.</title>
        <authorList>
            <person name="Mikkelsen T.S."/>
            <person name="Wakefield M.J."/>
            <person name="Aken B."/>
            <person name="Amemiya C.T."/>
            <person name="Chang J.L."/>
            <person name="Duke S."/>
            <person name="Garber M."/>
            <person name="Gentles A.J."/>
            <person name="Goodstadt L."/>
            <person name="Heger A."/>
            <person name="Jurka J."/>
            <person name="Kamal M."/>
            <person name="Mauceli E."/>
            <person name="Searle S.M."/>
            <person name="Sharpe T."/>
            <person name="Baker M.L."/>
            <person name="Batzer M.A."/>
            <person name="Benos P.V."/>
            <person name="Belov K."/>
            <person name="Clamp M."/>
            <person name="Cook A."/>
            <person name="Cuff J."/>
            <person name="Das R."/>
            <person name="Davidow L."/>
            <person name="Deakin J.E."/>
            <person name="Fazzari M.J."/>
            <person name="Glass J.L."/>
            <person name="Grabherr M."/>
            <person name="Greally J.M."/>
            <person name="Gu W."/>
            <person name="Hore T.A."/>
            <person name="Huttley G.A."/>
            <person name="Kleber M."/>
            <person name="Jirtle R.L."/>
            <person name="Koina E."/>
            <person name="Lee J.T."/>
            <person name="Mahony S."/>
            <person name="Marra M.A."/>
            <person name="Miller R.D."/>
            <person name="Nicholls R.D."/>
            <person name="Oda M."/>
            <person name="Papenfuss A.T."/>
            <person name="Parra Z.E."/>
            <person name="Pollock D.D."/>
            <person name="Ray D.A."/>
            <person name="Schein J.E."/>
            <person name="Speed T.P."/>
            <person name="Thompson K."/>
            <person name="VandeBerg J.L."/>
            <person name="Wade C.M."/>
            <person name="Walker J.A."/>
            <person name="Waters P.D."/>
            <person name="Webber C."/>
            <person name="Weidman J.R."/>
            <person name="Xie X."/>
            <person name="Zody M.C."/>
            <person name="Baldwin J."/>
            <person name="Abdouelleil A."/>
            <person name="Abdulkadir J."/>
            <person name="Abebe A."/>
            <person name="Abera B."/>
            <person name="Abreu J."/>
            <person name="Acer S.C."/>
            <person name="Aftuck L."/>
            <person name="Alexander A."/>
            <person name="An P."/>
            <person name="Anderson E."/>
            <person name="Anderson S."/>
            <person name="Arachi H."/>
            <person name="Azer M."/>
            <person name="Bachantsang P."/>
            <person name="Barry A."/>
            <person name="Bayul T."/>
            <person name="Berlin A."/>
            <person name="Bessette D."/>
            <person name="Bloom T."/>
            <person name="Bloom T."/>
            <person name="Boguslavskiy L."/>
            <person name="Bonnet C."/>
            <person name="Boukhgalter B."/>
            <person name="Bourzgui I."/>
            <person name="Brown A."/>
            <person name="Cahill P."/>
            <person name="Channer S."/>
            <person name="Cheshatsang Y."/>
            <person name="Chuda L."/>
            <person name="Citroen M."/>
            <person name="Collymore A."/>
            <person name="Cooke P."/>
            <person name="Costello M."/>
            <person name="D'Aco K."/>
            <person name="Daza R."/>
            <person name="De Haan G."/>
            <person name="DeGray S."/>
            <person name="DeMaso C."/>
            <person name="Dhargay N."/>
            <person name="Dooley K."/>
            <person name="Dooley E."/>
            <person name="Doricent M."/>
            <person name="Dorje P."/>
            <person name="Dorjee K."/>
            <person name="Dupes A."/>
            <person name="Elong R."/>
            <person name="Falk J."/>
            <person name="Farina A."/>
            <person name="Faro S."/>
            <person name="Ferguson D."/>
            <person name="Fisher S."/>
            <person name="Foley C.D."/>
            <person name="Franke A."/>
            <person name="Friedrich D."/>
            <person name="Gadbois L."/>
            <person name="Gearin G."/>
            <person name="Gearin C.R."/>
            <person name="Giannoukos G."/>
            <person name="Goode T."/>
            <person name="Graham J."/>
            <person name="Grandbois E."/>
            <person name="Grewal S."/>
            <person name="Gyaltsen K."/>
            <person name="Hafez N."/>
            <person name="Hagos B."/>
            <person name="Hall J."/>
            <person name="Henson C."/>
            <person name="Hollinger A."/>
            <person name="Honan T."/>
            <person name="Huard M.D."/>
            <person name="Hughes L."/>
            <person name="Hurhula B."/>
            <person name="Husby M.E."/>
            <person name="Kamat A."/>
            <person name="Kanga B."/>
            <person name="Kashin S."/>
            <person name="Khazanovich D."/>
            <person name="Kisner P."/>
            <person name="Lance K."/>
            <person name="Lara M."/>
            <person name="Lee W."/>
            <person name="Lennon N."/>
            <person name="Letendre F."/>
            <person name="LeVine R."/>
            <person name="Lipovsky A."/>
            <person name="Liu X."/>
            <person name="Liu J."/>
            <person name="Liu S."/>
            <person name="Lokyitsang T."/>
            <person name="Lokyitsang Y."/>
            <person name="Lubonja R."/>
            <person name="Lui A."/>
            <person name="MacDonald P."/>
            <person name="Magnisalis V."/>
            <person name="Maru K."/>
            <person name="Matthews C."/>
            <person name="McCusker W."/>
            <person name="McDonough S."/>
            <person name="Mehta T."/>
            <person name="Meldrim J."/>
            <person name="Meneus L."/>
            <person name="Mihai O."/>
            <person name="Mihalev A."/>
            <person name="Mihova T."/>
            <person name="Mittelman R."/>
            <person name="Mlenga V."/>
            <person name="Montmayeur A."/>
            <person name="Mulrain L."/>
            <person name="Navidi A."/>
            <person name="Naylor J."/>
            <person name="Negash T."/>
            <person name="Nguyen T."/>
            <person name="Nguyen N."/>
            <person name="Nicol R."/>
            <person name="Norbu C."/>
            <person name="Norbu N."/>
            <person name="Novod N."/>
            <person name="O'Neill B."/>
            <person name="Osman S."/>
            <person name="Markiewicz E."/>
            <person name="Oyono O.L."/>
            <person name="Patti C."/>
            <person name="Phunkhang P."/>
            <person name="Pierre F."/>
            <person name="Priest M."/>
            <person name="Raghuraman S."/>
            <person name="Rege F."/>
            <person name="Reyes R."/>
            <person name="Rise C."/>
            <person name="Rogov P."/>
            <person name="Ross K."/>
            <person name="Ryan E."/>
            <person name="Settipalli S."/>
            <person name="Shea T."/>
            <person name="Sherpa N."/>
            <person name="Shi L."/>
            <person name="Shih D."/>
            <person name="Sparrow T."/>
            <person name="Spaulding J."/>
            <person name="Stalker J."/>
            <person name="Stange-Thomann N."/>
            <person name="Stavropoulos S."/>
            <person name="Stone C."/>
            <person name="Strader C."/>
            <person name="Tesfaye S."/>
            <person name="Thomson T."/>
            <person name="Thoulutsang Y."/>
            <person name="Thoulutsang D."/>
            <person name="Topham K."/>
            <person name="Topping I."/>
            <person name="Tsamla T."/>
            <person name="Vassiliev H."/>
            <person name="Vo A."/>
            <person name="Wangchuk T."/>
            <person name="Wangdi T."/>
            <person name="Weiand M."/>
            <person name="Wilkinson J."/>
            <person name="Wilson A."/>
            <person name="Yadav S."/>
            <person name="Young G."/>
            <person name="Yu Q."/>
            <person name="Zembek L."/>
            <person name="Zhong D."/>
            <person name="Zimmer A."/>
            <person name="Zwirko Z."/>
            <person name="Jaffe D.B."/>
            <person name="Alvarez P."/>
            <person name="Brockman W."/>
            <person name="Butler J."/>
            <person name="Chin C."/>
            <person name="Gnerre S."/>
            <person name="MacCallum I."/>
            <person name="Graves J.A."/>
            <person name="Ponting C.P."/>
            <person name="Breen M."/>
            <person name="Samollow P.B."/>
            <person name="Lander E.S."/>
            <person name="Lindblad-Toh K."/>
        </authorList>
    </citation>
    <scope>NUCLEOTIDE SEQUENCE [LARGE SCALE GENOMIC DNA]</scope>
</reference>
<evidence type="ECO:0000256" key="1">
    <source>
        <dbReference type="SAM" id="Phobius"/>
    </source>
</evidence>
<dbReference type="STRING" id="13616.ENSMODP00000047776"/>
<dbReference type="Bgee" id="ENSMODG00000045492">
    <property type="expression patterns" value="Expressed in spermatocyte and 11 other cell types or tissues"/>
</dbReference>
<accession>A0A5F8GKP9</accession>
<name>A0A5F8GKP9_MONDO</name>
<sequence length="296" mass="33298">MDAENLCRTLRTAPPTTNCHTGSQGPFLITGHLTGRPPTSVYSSPNCGSLGWGEGYLHLLWTSSYTATQVADWRPYCYTKSPLPPPSLAILLWVSMELLMAAILLLGLVGMVSGQGKNSKDDNCIYRTLGPEDATFCKGNLSVIYKELGNINCMYVPACNNYRWKIGIWDKPLIRYYQANKKKKYLLMMVDPDAPSKNHPKYRYWRHWLIANISSPSKSWSCELVQKSRINELIIEFQAMEERLSPTLSLAPPDTSHRKPQAGSTLKVLSKPLATPQLYPPSLLSFIAVPHYLYLL</sequence>
<dbReference type="Gene3D" id="3.90.280.10">
    <property type="entry name" value="PEBP-like"/>
    <property type="match status" value="1"/>
</dbReference>
<feature type="transmembrane region" description="Helical" evidence="1">
    <location>
        <begin position="90"/>
        <end position="112"/>
    </location>
</feature>
<dbReference type="Proteomes" id="UP000002280">
    <property type="component" value="Chromosome 1"/>
</dbReference>
<dbReference type="InterPro" id="IPR035810">
    <property type="entry name" value="PEBP_euk"/>
</dbReference>
<dbReference type="InParanoid" id="A0A5F8GKP9"/>
<reference evidence="2" key="3">
    <citation type="submission" date="2025-09" db="UniProtKB">
        <authorList>
            <consortium name="Ensembl"/>
        </authorList>
    </citation>
    <scope>IDENTIFICATION</scope>
</reference>
<evidence type="ECO:0000313" key="3">
    <source>
        <dbReference type="Proteomes" id="UP000002280"/>
    </source>
</evidence>
<keyword evidence="3" id="KW-1185">Reference proteome</keyword>
<keyword evidence="1" id="KW-1133">Transmembrane helix</keyword>
<keyword evidence="1" id="KW-0812">Transmembrane</keyword>
<protein>
    <recommendedName>
        <fullName evidence="4">Phosphatidylethanolamine binding protein 4</fullName>
    </recommendedName>
</protein>
<dbReference type="PANTHER" id="PTHR11362:SF82">
    <property type="entry name" value="PHOSPHATIDYLETHANOLAMINE-BINDING PROTEIN 4"/>
    <property type="match status" value="1"/>
</dbReference>
<dbReference type="AlphaFoldDB" id="A0A5F8GKP9"/>
<dbReference type="InterPro" id="IPR008914">
    <property type="entry name" value="PEBP"/>
</dbReference>
<dbReference type="SUPFAM" id="SSF49777">
    <property type="entry name" value="PEBP-like"/>
    <property type="match status" value="1"/>
</dbReference>
<dbReference type="PANTHER" id="PTHR11362">
    <property type="entry name" value="PHOSPHATIDYLETHANOLAMINE-BINDING PROTEIN"/>
    <property type="match status" value="1"/>
</dbReference>
<dbReference type="Ensembl" id="ENSMODT00000058279.1">
    <property type="protein sequence ID" value="ENSMODP00000047776.1"/>
    <property type="gene ID" value="ENSMODG00000045492.1"/>
</dbReference>
<keyword evidence="1" id="KW-0472">Membrane</keyword>
<organism evidence="2 3">
    <name type="scientific">Monodelphis domestica</name>
    <name type="common">Gray short-tailed opossum</name>
    <dbReference type="NCBI Taxonomy" id="13616"/>
    <lineage>
        <taxon>Eukaryota</taxon>
        <taxon>Metazoa</taxon>
        <taxon>Chordata</taxon>
        <taxon>Craniata</taxon>
        <taxon>Vertebrata</taxon>
        <taxon>Euteleostomi</taxon>
        <taxon>Mammalia</taxon>
        <taxon>Metatheria</taxon>
        <taxon>Didelphimorphia</taxon>
        <taxon>Didelphidae</taxon>
        <taxon>Monodelphis</taxon>
    </lineage>
</organism>
<dbReference type="Pfam" id="PF01161">
    <property type="entry name" value="PBP"/>
    <property type="match status" value="1"/>
</dbReference>
<evidence type="ECO:0000313" key="2">
    <source>
        <dbReference type="Ensembl" id="ENSMODP00000047776.1"/>
    </source>
</evidence>
<dbReference type="GeneTree" id="ENSGT00940000162387"/>
<reference evidence="2" key="2">
    <citation type="submission" date="2025-08" db="UniProtKB">
        <authorList>
            <consortium name="Ensembl"/>
        </authorList>
    </citation>
    <scope>IDENTIFICATION</scope>
</reference>
<dbReference type="InterPro" id="IPR036610">
    <property type="entry name" value="PEBP-like_sf"/>
</dbReference>